<gene>
    <name evidence="1" type="ORF">SAMN04487928_105151</name>
</gene>
<dbReference type="EMBL" id="FOXO01000005">
    <property type="protein sequence ID" value="SFP66336.1"/>
    <property type="molecule type" value="Genomic_DNA"/>
</dbReference>
<reference evidence="2" key="1">
    <citation type="submission" date="2016-10" db="EMBL/GenBank/DDBJ databases">
        <authorList>
            <person name="Varghese N."/>
            <person name="Submissions S."/>
        </authorList>
    </citation>
    <scope>NUCLEOTIDE SEQUENCE [LARGE SCALE GENOMIC DNA]</scope>
    <source>
        <strain evidence="2">P18</strain>
    </source>
</reference>
<dbReference type="AlphaFoldDB" id="A0A1I5S7V5"/>
<accession>A0A1I5S7V5</accession>
<keyword evidence="2" id="KW-1185">Reference proteome</keyword>
<organism evidence="1 2">
    <name type="scientific">Butyrivibrio proteoclasticus</name>
    <dbReference type="NCBI Taxonomy" id="43305"/>
    <lineage>
        <taxon>Bacteria</taxon>
        <taxon>Bacillati</taxon>
        <taxon>Bacillota</taxon>
        <taxon>Clostridia</taxon>
        <taxon>Lachnospirales</taxon>
        <taxon>Lachnospiraceae</taxon>
        <taxon>Butyrivibrio</taxon>
    </lineage>
</organism>
<protein>
    <submittedName>
        <fullName evidence="1">Uncharacterized protein</fullName>
    </submittedName>
</protein>
<dbReference type="Proteomes" id="UP000182624">
    <property type="component" value="Unassembled WGS sequence"/>
</dbReference>
<name>A0A1I5S7V5_9FIRM</name>
<evidence type="ECO:0000313" key="1">
    <source>
        <dbReference type="EMBL" id="SFP66336.1"/>
    </source>
</evidence>
<sequence>MIKSILVNSNMVNNESVKYNQGSVFDMHDEE</sequence>
<proteinExistence type="predicted"/>
<evidence type="ECO:0000313" key="2">
    <source>
        <dbReference type="Proteomes" id="UP000182624"/>
    </source>
</evidence>